<keyword evidence="12" id="KW-0677">Repeat</keyword>
<keyword evidence="4" id="KW-0217">Developmental protein</keyword>
<dbReference type="InterPro" id="IPR017441">
    <property type="entry name" value="Protein_kinase_ATP_BS"/>
</dbReference>
<dbReference type="EC" id="2.7.11.1" evidence="3"/>
<dbReference type="InterPro" id="IPR003591">
    <property type="entry name" value="Leu-rich_rpt_typical-subtyp"/>
</dbReference>
<dbReference type="Proteomes" id="UP000729402">
    <property type="component" value="Unassembled WGS sequence"/>
</dbReference>
<evidence type="ECO:0000313" key="27">
    <source>
        <dbReference type="Proteomes" id="UP000729402"/>
    </source>
</evidence>
<evidence type="ECO:0000256" key="22">
    <source>
        <dbReference type="PROSITE-ProRule" id="PRU10141"/>
    </source>
</evidence>
<keyword evidence="14" id="KW-0418">Kinase</keyword>
<comment type="catalytic activity">
    <reaction evidence="20">
        <text>L-threonyl-[protein] + ATP = O-phospho-L-threonyl-[protein] + ADP + H(+)</text>
        <dbReference type="Rhea" id="RHEA:46608"/>
        <dbReference type="Rhea" id="RHEA-COMP:11060"/>
        <dbReference type="Rhea" id="RHEA-COMP:11605"/>
        <dbReference type="ChEBI" id="CHEBI:15378"/>
        <dbReference type="ChEBI" id="CHEBI:30013"/>
        <dbReference type="ChEBI" id="CHEBI:30616"/>
        <dbReference type="ChEBI" id="CHEBI:61977"/>
        <dbReference type="ChEBI" id="CHEBI:456216"/>
        <dbReference type="EC" id="2.7.11.1"/>
    </reaction>
</comment>
<evidence type="ECO:0000256" key="18">
    <source>
        <dbReference type="ARBA" id="ARBA00023170"/>
    </source>
</evidence>
<comment type="similarity">
    <text evidence="2">Belongs to the protein kinase superfamily. Ser/Thr protein kinase family.</text>
</comment>
<dbReference type="InterPro" id="IPR001245">
    <property type="entry name" value="Ser-Thr/Tyr_kinase_cat_dom"/>
</dbReference>
<dbReference type="PANTHER" id="PTHR48056:SF63">
    <property type="entry name" value="PROTEIN KINASE DOMAIN-CONTAINING PROTEIN"/>
    <property type="match status" value="1"/>
</dbReference>
<dbReference type="FunFam" id="3.30.200.20:FF:000260">
    <property type="entry name" value="LRR receptor-like serine/threonine-protein kinase RPK2"/>
    <property type="match status" value="1"/>
</dbReference>
<dbReference type="FunFam" id="3.80.10.10:FF:000041">
    <property type="entry name" value="LRR receptor-like serine/threonine-protein kinase ERECTA"/>
    <property type="match status" value="1"/>
</dbReference>
<dbReference type="Pfam" id="PF07714">
    <property type="entry name" value="PK_Tyr_Ser-Thr"/>
    <property type="match status" value="1"/>
</dbReference>
<dbReference type="Pfam" id="PF13855">
    <property type="entry name" value="LRR_8"/>
    <property type="match status" value="1"/>
</dbReference>
<dbReference type="SMART" id="SM00220">
    <property type="entry name" value="S_TKc"/>
    <property type="match status" value="1"/>
</dbReference>
<dbReference type="InterPro" id="IPR008271">
    <property type="entry name" value="Ser/Thr_kinase_AS"/>
</dbReference>
<keyword evidence="10 23" id="KW-0812">Transmembrane</keyword>
<dbReference type="InterPro" id="IPR013210">
    <property type="entry name" value="LRR_N_plant-typ"/>
</dbReference>
<evidence type="ECO:0000256" key="9">
    <source>
        <dbReference type="ARBA" id="ARBA00022679"/>
    </source>
</evidence>
<evidence type="ECO:0000256" key="5">
    <source>
        <dbReference type="ARBA" id="ARBA00022475"/>
    </source>
</evidence>
<keyword evidence="18" id="KW-0675">Receptor</keyword>
<comment type="subcellular location">
    <subcellularLocation>
        <location evidence="1">Cell membrane</location>
        <topology evidence="1">Single-pass type I membrane protein</topology>
    </subcellularLocation>
</comment>
<evidence type="ECO:0000256" key="2">
    <source>
        <dbReference type="ARBA" id="ARBA00008684"/>
    </source>
</evidence>
<evidence type="ECO:0000256" key="13">
    <source>
        <dbReference type="ARBA" id="ARBA00022741"/>
    </source>
</evidence>
<keyword evidence="16 23" id="KW-1133">Transmembrane helix</keyword>
<accession>A0A8J5V435</accession>
<evidence type="ECO:0000259" key="25">
    <source>
        <dbReference type="PROSITE" id="PS50011"/>
    </source>
</evidence>
<sequence length="941" mass="101394">MAAPLLLLLLLPLASSAATDLAALLALKDAVSHDPASVLAAWSSSTHYCLWRGVSCHPNSSAVAAIDLPAASLSGALPASLPPRLRRLDLSGNNFSGAIPAAFLASSTLRSLDLSFNRLSGPLPQLPYSCQVLTHLRLAVNFLTGQIPPDLAQCRSLSVLDLSSNVFEGAIPPALARLAALRVLDVSRNSLTDRIPQQLSSCRDLAVLVLTNIATSPGDHLEFNAFVGGLPLQLLSIPGLHILWAPKANLDGRLPSYRNGSCSLRAVNLAQNYIAGSVPSWLRECQDLAFLDLSSNTLEGPMPAGLRMGCMTYLNVTRNSLSGHLLPAVETDSKCPRRLIDDGIVMQYYERLVKGAMVVRPSGAMSRDVINVAMHDFSNNSFSGPLPSITLSLDGNCSYGLLLNSNMFNNTLSAGFFGFCKGASSISVNLSENQLSGNLDTLSSCLALWSFDASNNMLNGSCSVTDLPFLRRLILRGNNLTGEIPGVFGDLASLEVLDLSKNYLTGSIPSHLAHASHLQALMLDHNRLSGGIPPSFSELAQLAVLDVSFNNLSGDIPYLRHPPDCGSFAGNPLLHPCLGPNTSLPPSTAADSTKGAASRYLMVIVVSAATAIVSFLLVILLFVLCERRKRAKIANLRTKEVVTFGDAPPELTHDNLVRATNNFSIQNLIGTGGFGATYKAELTPGFLVAVKRLAMGRFQGLEQFDAEIRTLGRIRHRNLVTLMGYHIGESDTFLIYNYLSGGNLETFIHEMGSRNVSWTEVHRIVVDVAQALTFLHCSCTPRIIHRDIKPSNILLDEKLNAYLSDFGLARLMEVTQTHATTDVAGTFGYVAPEYAATCRVSDKADVYSFGVVLLELMSGKRTLDPSFSQFDDGFTIVTWGRMLVQEGDTSEFFSAGLSVIAPMDILTEMLMIALSCTSESLADRPSMRQVAAKLKQLKNEQ</sequence>
<evidence type="ECO:0000256" key="12">
    <source>
        <dbReference type="ARBA" id="ARBA00022737"/>
    </source>
</evidence>
<protein>
    <recommendedName>
        <fullName evidence="3">non-specific serine/threonine protein kinase</fullName>
        <ecNumber evidence="3">2.7.11.1</ecNumber>
    </recommendedName>
</protein>
<name>A0A8J5V435_ZIZPA</name>
<feature type="transmembrane region" description="Helical" evidence="23">
    <location>
        <begin position="600"/>
        <end position="624"/>
    </location>
</feature>
<evidence type="ECO:0000313" key="26">
    <source>
        <dbReference type="EMBL" id="KAG8046246.1"/>
    </source>
</evidence>
<feature type="domain" description="Protein kinase" evidence="25">
    <location>
        <begin position="663"/>
        <end position="937"/>
    </location>
</feature>
<evidence type="ECO:0000256" key="21">
    <source>
        <dbReference type="ARBA" id="ARBA00048679"/>
    </source>
</evidence>
<dbReference type="InterPro" id="IPR000719">
    <property type="entry name" value="Prot_kinase_dom"/>
</dbReference>
<evidence type="ECO:0000256" key="11">
    <source>
        <dbReference type="ARBA" id="ARBA00022729"/>
    </source>
</evidence>
<dbReference type="GO" id="GO:0009409">
    <property type="term" value="P:response to cold"/>
    <property type="evidence" value="ECO:0007669"/>
    <property type="project" value="UniProtKB-ARBA"/>
</dbReference>
<dbReference type="GO" id="GO:0009945">
    <property type="term" value="P:radial axis specification"/>
    <property type="evidence" value="ECO:0007669"/>
    <property type="project" value="UniProtKB-ARBA"/>
</dbReference>
<gene>
    <name evidence="26" type="ORF">GUJ93_ZPchr0008g12661</name>
</gene>
<feature type="chain" id="PRO_5035391695" description="non-specific serine/threonine protein kinase" evidence="24">
    <location>
        <begin position="19"/>
        <end position="941"/>
    </location>
</feature>
<dbReference type="FunFam" id="1.10.510.10:FF:000192">
    <property type="entry name" value="LRR receptor-like serine/threonine-protein kinase RPK2"/>
    <property type="match status" value="1"/>
</dbReference>
<feature type="binding site" evidence="22">
    <location>
        <position position="691"/>
    </location>
    <ligand>
        <name>ATP</name>
        <dbReference type="ChEBI" id="CHEBI:30616"/>
    </ligand>
</feature>
<dbReference type="Pfam" id="PF00560">
    <property type="entry name" value="LRR_1"/>
    <property type="match status" value="4"/>
</dbReference>
<dbReference type="EMBL" id="JAAALK010000290">
    <property type="protein sequence ID" value="KAG8046247.1"/>
    <property type="molecule type" value="Genomic_DNA"/>
</dbReference>
<dbReference type="InterPro" id="IPR001611">
    <property type="entry name" value="Leu-rich_rpt"/>
</dbReference>
<evidence type="ECO:0000256" key="7">
    <source>
        <dbReference type="ARBA" id="ARBA00022553"/>
    </source>
</evidence>
<evidence type="ECO:0000256" key="23">
    <source>
        <dbReference type="SAM" id="Phobius"/>
    </source>
</evidence>
<evidence type="ECO:0000256" key="19">
    <source>
        <dbReference type="ARBA" id="ARBA00023180"/>
    </source>
</evidence>
<dbReference type="SMART" id="SM00369">
    <property type="entry name" value="LRR_TYP"/>
    <property type="match status" value="4"/>
</dbReference>
<dbReference type="PANTHER" id="PTHR48056">
    <property type="entry name" value="LRR RECEPTOR-LIKE SERINE/THREONINE-PROTEIN KINASE-RELATED"/>
    <property type="match status" value="1"/>
</dbReference>
<dbReference type="InterPro" id="IPR050647">
    <property type="entry name" value="Plant_LRR-RLKs"/>
</dbReference>
<keyword evidence="5" id="KW-1003">Cell membrane</keyword>
<evidence type="ECO:0000256" key="17">
    <source>
        <dbReference type="ARBA" id="ARBA00023136"/>
    </source>
</evidence>
<comment type="catalytic activity">
    <reaction evidence="21">
        <text>L-seryl-[protein] + ATP = O-phospho-L-seryl-[protein] + ADP + H(+)</text>
        <dbReference type="Rhea" id="RHEA:17989"/>
        <dbReference type="Rhea" id="RHEA-COMP:9863"/>
        <dbReference type="Rhea" id="RHEA-COMP:11604"/>
        <dbReference type="ChEBI" id="CHEBI:15378"/>
        <dbReference type="ChEBI" id="CHEBI:29999"/>
        <dbReference type="ChEBI" id="CHEBI:30616"/>
        <dbReference type="ChEBI" id="CHEBI:83421"/>
        <dbReference type="ChEBI" id="CHEBI:456216"/>
        <dbReference type="EC" id="2.7.11.1"/>
    </reaction>
</comment>
<dbReference type="EMBL" id="JAAALK010000290">
    <property type="protein sequence ID" value="KAG8046246.1"/>
    <property type="molecule type" value="Genomic_DNA"/>
</dbReference>
<evidence type="ECO:0000256" key="6">
    <source>
        <dbReference type="ARBA" id="ARBA00022527"/>
    </source>
</evidence>
<dbReference type="Pfam" id="PF08263">
    <property type="entry name" value="LRRNT_2"/>
    <property type="match status" value="1"/>
</dbReference>
<evidence type="ECO:0000256" key="15">
    <source>
        <dbReference type="ARBA" id="ARBA00022840"/>
    </source>
</evidence>
<reference evidence="26" key="1">
    <citation type="journal article" date="2021" name="bioRxiv">
        <title>Whole Genome Assembly and Annotation of Northern Wild Rice, Zizania palustris L., Supports a Whole Genome Duplication in the Zizania Genus.</title>
        <authorList>
            <person name="Haas M."/>
            <person name="Kono T."/>
            <person name="Macchietto M."/>
            <person name="Millas R."/>
            <person name="McGilp L."/>
            <person name="Shao M."/>
            <person name="Duquette J."/>
            <person name="Hirsch C.N."/>
            <person name="Kimball J."/>
        </authorList>
    </citation>
    <scope>NUCLEOTIDE SEQUENCE</scope>
    <source>
        <tissue evidence="26">Fresh leaf tissue</tissue>
    </source>
</reference>
<evidence type="ECO:0000256" key="8">
    <source>
        <dbReference type="ARBA" id="ARBA00022614"/>
    </source>
</evidence>
<dbReference type="GO" id="GO:0005524">
    <property type="term" value="F:ATP binding"/>
    <property type="evidence" value="ECO:0007669"/>
    <property type="project" value="UniProtKB-UniRule"/>
</dbReference>
<evidence type="ECO:0000256" key="10">
    <source>
        <dbReference type="ARBA" id="ARBA00022692"/>
    </source>
</evidence>
<dbReference type="PROSITE" id="PS50011">
    <property type="entry name" value="PROTEIN_KINASE_DOM"/>
    <property type="match status" value="1"/>
</dbReference>
<dbReference type="GO" id="GO:0048508">
    <property type="term" value="P:embryonic meristem development"/>
    <property type="evidence" value="ECO:0007669"/>
    <property type="project" value="UniProtKB-ARBA"/>
</dbReference>
<keyword evidence="8" id="KW-0433">Leucine-rich repeat</keyword>
<keyword evidence="6" id="KW-0723">Serine/threonine-protein kinase</keyword>
<reference evidence="26" key="2">
    <citation type="submission" date="2021-02" db="EMBL/GenBank/DDBJ databases">
        <authorList>
            <person name="Kimball J.A."/>
            <person name="Haas M.W."/>
            <person name="Macchietto M."/>
            <person name="Kono T."/>
            <person name="Duquette J."/>
            <person name="Shao M."/>
        </authorList>
    </citation>
    <scope>NUCLEOTIDE SEQUENCE</scope>
    <source>
        <tissue evidence="26">Fresh leaf tissue</tissue>
    </source>
</reference>
<keyword evidence="15 22" id="KW-0067">ATP-binding</keyword>
<evidence type="ECO:0000256" key="3">
    <source>
        <dbReference type="ARBA" id="ARBA00012513"/>
    </source>
</evidence>
<keyword evidence="27" id="KW-1185">Reference proteome</keyword>
<organism evidence="26 27">
    <name type="scientific">Zizania palustris</name>
    <name type="common">Northern wild rice</name>
    <dbReference type="NCBI Taxonomy" id="103762"/>
    <lineage>
        <taxon>Eukaryota</taxon>
        <taxon>Viridiplantae</taxon>
        <taxon>Streptophyta</taxon>
        <taxon>Embryophyta</taxon>
        <taxon>Tracheophyta</taxon>
        <taxon>Spermatophyta</taxon>
        <taxon>Magnoliopsida</taxon>
        <taxon>Liliopsida</taxon>
        <taxon>Poales</taxon>
        <taxon>Poaceae</taxon>
        <taxon>BOP clade</taxon>
        <taxon>Oryzoideae</taxon>
        <taxon>Oryzeae</taxon>
        <taxon>Zizaniinae</taxon>
        <taxon>Zizania</taxon>
    </lineage>
</organism>
<dbReference type="PROSITE" id="PS00107">
    <property type="entry name" value="PROTEIN_KINASE_ATP"/>
    <property type="match status" value="1"/>
</dbReference>
<dbReference type="AlphaFoldDB" id="A0A8J5V435"/>
<keyword evidence="11 24" id="KW-0732">Signal</keyword>
<dbReference type="GO" id="GO:0009414">
    <property type="term" value="P:response to water deprivation"/>
    <property type="evidence" value="ECO:0007669"/>
    <property type="project" value="UniProtKB-ARBA"/>
</dbReference>
<keyword evidence="13 22" id="KW-0547">Nucleotide-binding</keyword>
<evidence type="ECO:0000256" key="14">
    <source>
        <dbReference type="ARBA" id="ARBA00022777"/>
    </source>
</evidence>
<proteinExistence type="inferred from homology"/>
<evidence type="ECO:0000256" key="24">
    <source>
        <dbReference type="SAM" id="SignalP"/>
    </source>
</evidence>
<dbReference type="PROSITE" id="PS00108">
    <property type="entry name" value="PROTEIN_KINASE_ST"/>
    <property type="match status" value="1"/>
</dbReference>
<keyword evidence="7" id="KW-0597">Phosphoprotein</keyword>
<dbReference type="EMBL" id="JAAALK010000290">
    <property type="protein sequence ID" value="KAG8046248.1"/>
    <property type="molecule type" value="Genomic_DNA"/>
</dbReference>
<feature type="signal peptide" evidence="24">
    <location>
        <begin position="1"/>
        <end position="18"/>
    </location>
</feature>
<dbReference type="GO" id="GO:0009942">
    <property type="term" value="P:longitudinal axis specification"/>
    <property type="evidence" value="ECO:0007669"/>
    <property type="project" value="UniProtKB-ARBA"/>
</dbReference>
<dbReference type="GO" id="GO:0004674">
    <property type="term" value="F:protein serine/threonine kinase activity"/>
    <property type="evidence" value="ECO:0007669"/>
    <property type="project" value="UniProtKB-KW"/>
</dbReference>
<keyword evidence="17 23" id="KW-0472">Membrane</keyword>
<dbReference type="FunFam" id="3.80.10.10:FF:000299">
    <property type="entry name" value="Piriformospora indica-insensitive protein 2"/>
    <property type="match status" value="1"/>
</dbReference>
<keyword evidence="9" id="KW-0808">Transferase</keyword>
<evidence type="ECO:0000256" key="20">
    <source>
        <dbReference type="ARBA" id="ARBA00047899"/>
    </source>
</evidence>
<evidence type="ECO:0000256" key="16">
    <source>
        <dbReference type="ARBA" id="ARBA00022989"/>
    </source>
</evidence>
<dbReference type="OrthoDB" id="1896041at2759"/>
<keyword evidence="19" id="KW-0325">Glycoprotein</keyword>
<dbReference type="GO" id="GO:0005886">
    <property type="term" value="C:plasma membrane"/>
    <property type="evidence" value="ECO:0007669"/>
    <property type="project" value="UniProtKB-SubCell"/>
</dbReference>
<evidence type="ECO:0000256" key="4">
    <source>
        <dbReference type="ARBA" id="ARBA00022473"/>
    </source>
</evidence>
<evidence type="ECO:0000256" key="1">
    <source>
        <dbReference type="ARBA" id="ARBA00004251"/>
    </source>
</evidence>
<comment type="caution">
    <text evidence="26">The sequence shown here is derived from an EMBL/GenBank/DDBJ whole genome shotgun (WGS) entry which is preliminary data.</text>
</comment>